<reference evidence="2 3" key="1">
    <citation type="journal article" date="2017" name="Genome Biol.">
        <title>New reference genome sequences of hot pepper reveal the massive evolution of plant disease-resistance genes by retroduplication.</title>
        <authorList>
            <person name="Kim S."/>
            <person name="Park J."/>
            <person name="Yeom S.I."/>
            <person name="Kim Y.M."/>
            <person name="Seo E."/>
            <person name="Kim K.T."/>
            <person name="Kim M.S."/>
            <person name="Lee J.M."/>
            <person name="Cheong K."/>
            <person name="Shin H.S."/>
            <person name="Kim S.B."/>
            <person name="Han K."/>
            <person name="Lee J."/>
            <person name="Park M."/>
            <person name="Lee H.A."/>
            <person name="Lee H.Y."/>
            <person name="Lee Y."/>
            <person name="Oh S."/>
            <person name="Lee J.H."/>
            <person name="Choi E."/>
            <person name="Choi E."/>
            <person name="Lee S.E."/>
            <person name="Jeon J."/>
            <person name="Kim H."/>
            <person name="Choi G."/>
            <person name="Song H."/>
            <person name="Lee J."/>
            <person name="Lee S.C."/>
            <person name="Kwon J.K."/>
            <person name="Lee H.Y."/>
            <person name="Koo N."/>
            <person name="Hong Y."/>
            <person name="Kim R.W."/>
            <person name="Kang W.H."/>
            <person name="Huh J.H."/>
            <person name="Kang B.C."/>
            <person name="Yang T.J."/>
            <person name="Lee Y.H."/>
            <person name="Bennetzen J.L."/>
            <person name="Choi D."/>
        </authorList>
    </citation>
    <scope>NUCLEOTIDE SEQUENCE [LARGE SCALE GENOMIC DNA]</scope>
    <source>
        <strain evidence="3">cv. PBC81</strain>
    </source>
</reference>
<reference evidence="3" key="2">
    <citation type="journal article" date="2017" name="J. Anim. Genet.">
        <title>Multiple reference genome sequences of hot pepper reveal the massive evolution of plant disease resistance genes by retroduplication.</title>
        <authorList>
            <person name="Kim S."/>
            <person name="Park J."/>
            <person name="Yeom S.-I."/>
            <person name="Kim Y.-M."/>
            <person name="Seo E."/>
            <person name="Kim K.-T."/>
            <person name="Kim M.-S."/>
            <person name="Lee J.M."/>
            <person name="Cheong K."/>
            <person name="Shin H.-S."/>
            <person name="Kim S.-B."/>
            <person name="Han K."/>
            <person name="Lee J."/>
            <person name="Park M."/>
            <person name="Lee H.-A."/>
            <person name="Lee H.-Y."/>
            <person name="Lee Y."/>
            <person name="Oh S."/>
            <person name="Lee J.H."/>
            <person name="Choi E."/>
            <person name="Choi E."/>
            <person name="Lee S.E."/>
            <person name="Jeon J."/>
            <person name="Kim H."/>
            <person name="Choi G."/>
            <person name="Song H."/>
            <person name="Lee J."/>
            <person name="Lee S.-C."/>
            <person name="Kwon J.-K."/>
            <person name="Lee H.-Y."/>
            <person name="Koo N."/>
            <person name="Hong Y."/>
            <person name="Kim R.W."/>
            <person name="Kang W.-H."/>
            <person name="Huh J.H."/>
            <person name="Kang B.-C."/>
            <person name="Yang T.-J."/>
            <person name="Lee Y.-H."/>
            <person name="Bennetzen J.L."/>
            <person name="Choi D."/>
        </authorList>
    </citation>
    <scope>NUCLEOTIDE SEQUENCE [LARGE SCALE GENOMIC DNA]</scope>
    <source>
        <strain evidence="3">cv. PBC81</strain>
    </source>
</reference>
<dbReference type="PANTHER" id="PTHR33022">
    <property type="entry name" value="DUF1985 DOMAIN-CONTAINING PROTEIN"/>
    <property type="match status" value="1"/>
</dbReference>
<evidence type="ECO:0000256" key="1">
    <source>
        <dbReference type="SAM" id="MobiDB-lite"/>
    </source>
</evidence>
<evidence type="ECO:0000313" key="2">
    <source>
        <dbReference type="EMBL" id="PHT36765.1"/>
    </source>
</evidence>
<dbReference type="AlphaFoldDB" id="A0A2G2VUW6"/>
<protein>
    <submittedName>
        <fullName evidence="2">Uncharacterized protein</fullName>
    </submittedName>
</protein>
<sequence length="150" mass="16900">MVPKRNEIKSSPSKGTSATTRLHPPLYDLALQVLSQLGAENSKHGEEESFKRDDPNTIRPFVEELVKTFSIDHYPVRMQCDGATDLTSDLVVKDCGPLLDAYTEYLCYGLQVPNDGLDTGLLYKRYAALLWKYGKAKAQKRYTSDIKDPQ</sequence>
<dbReference type="PANTHER" id="PTHR33022:SF13">
    <property type="entry name" value="UBIQUITIN-LIKE PROTEASE FAMILY PROFILE DOMAIN-CONTAINING PROTEIN"/>
    <property type="match status" value="1"/>
</dbReference>
<comment type="caution">
    <text evidence="2">The sequence shown here is derived from an EMBL/GenBank/DDBJ whole genome shotgun (WGS) entry which is preliminary data.</text>
</comment>
<organism evidence="2 3">
    <name type="scientific">Capsicum baccatum</name>
    <name type="common">Peruvian pepper</name>
    <dbReference type="NCBI Taxonomy" id="33114"/>
    <lineage>
        <taxon>Eukaryota</taxon>
        <taxon>Viridiplantae</taxon>
        <taxon>Streptophyta</taxon>
        <taxon>Embryophyta</taxon>
        <taxon>Tracheophyta</taxon>
        <taxon>Spermatophyta</taxon>
        <taxon>Magnoliopsida</taxon>
        <taxon>eudicotyledons</taxon>
        <taxon>Gunneridae</taxon>
        <taxon>Pentapetalae</taxon>
        <taxon>asterids</taxon>
        <taxon>lamiids</taxon>
        <taxon>Solanales</taxon>
        <taxon>Solanaceae</taxon>
        <taxon>Solanoideae</taxon>
        <taxon>Capsiceae</taxon>
        <taxon>Capsicum</taxon>
    </lineage>
</organism>
<evidence type="ECO:0000313" key="3">
    <source>
        <dbReference type="Proteomes" id="UP000224567"/>
    </source>
</evidence>
<keyword evidence="3" id="KW-1185">Reference proteome</keyword>
<gene>
    <name evidence="2" type="ORF">CQW23_24465</name>
</gene>
<proteinExistence type="predicted"/>
<accession>A0A2G2VUW6</accession>
<dbReference type="EMBL" id="MLFT02000010">
    <property type="protein sequence ID" value="PHT36765.1"/>
    <property type="molecule type" value="Genomic_DNA"/>
</dbReference>
<name>A0A2G2VUW6_CAPBA</name>
<feature type="compositionally biased region" description="Polar residues" evidence="1">
    <location>
        <begin position="9"/>
        <end position="20"/>
    </location>
</feature>
<feature type="region of interest" description="Disordered" evidence="1">
    <location>
        <begin position="1"/>
        <end position="23"/>
    </location>
</feature>
<dbReference type="Proteomes" id="UP000224567">
    <property type="component" value="Unassembled WGS sequence"/>
</dbReference>